<evidence type="ECO:0000313" key="1">
    <source>
        <dbReference type="EMBL" id="KJB53360.1"/>
    </source>
</evidence>
<proteinExistence type="predicted"/>
<dbReference type="PANTHER" id="PTHR35480">
    <property type="entry name" value="MATERNAL EFFECT EMBRYO ARREST 22"/>
    <property type="match status" value="1"/>
</dbReference>
<organism evidence="1 2">
    <name type="scientific">Gossypium raimondii</name>
    <name type="common">Peruvian cotton</name>
    <name type="synonym">Gossypium klotzschianum subsp. raimondii</name>
    <dbReference type="NCBI Taxonomy" id="29730"/>
    <lineage>
        <taxon>Eukaryota</taxon>
        <taxon>Viridiplantae</taxon>
        <taxon>Streptophyta</taxon>
        <taxon>Embryophyta</taxon>
        <taxon>Tracheophyta</taxon>
        <taxon>Spermatophyta</taxon>
        <taxon>Magnoliopsida</taxon>
        <taxon>eudicotyledons</taxon>
        <taxon>Gunneridae</taxon>
        <taxon>Pentapetalae</taxon>
        <taxon>rosids</taxon>
        <taxon>malvids</taxon>
        <taxon>Malvales</taxon>
        <taxon>Malvaceae</taxon>
        <taxon>Malvoideae</taxon>
        <taxon>Gossypium</taxon>
    </lineage>
</organism>
<dbReference type="EMBL" id="CM001748">
    <property type="protein sequence ID" value="KJB53360.1"/>
    <property type="molecule type" value="Genomic_DNA"/>
</dbReference>
<dbReference type="Proteomes" id="UP000032304">
    <property type="component" value="Chromosome 9"/>
</dbReference>
<dbReference type="PANTHER" id="PTHR35480:SF1">
    <property type="entry name" value="MATERNAL EFFECT EMBRYO ARREST 22"/>
    <property type="match status" value="1"/>
</dbReference>
<dbReference type="EMBL" id="CM001748">
    <property type="protein sequence ID" value="KJB53359.1"/>
    <property type="molecule type" value="Genomic_DNA"/>
</dbReference>
<dbReference type="AlphaFoldDB" id="A0A0D2UCL6"/>
<dbReference type="Gramene" id="KJB53360">
    <property type="protein sequence ID" value="KJB53360"/>
    <property type="gene ID" value="B456_009G1174002"/>
</dbReference>
<reference evidence="1 2" key="1">
    <citation type="journal article" date="2012" name="Nature">
        <title>Repeated polyploidization of Gossypium genomes and the evolution of spinnable cotton fibres.</title>
        <authorList>
            <person name="Paterson A.H."/>
            <person name="Wendel J.F."/>
            <person name="Gundlach H."/>
            <person name="Guo H."/>
            <person name="Jenkins J."/>
            <person name="Jin D."/>
            <person name="Llewellyn D."/>
            <person name="Showmaker K.C."/>
            <person name="Shu S."/>
            <person name="Udall J."/>
            <person name="Yoo M.J."/>
            <person name="Byers R."/>
            <person name="Chen W."/>
            <person name="Doron-Faigenboim A."/>
            <person name="Duke M.V."/>
            <person name="Gong L."/>
            <person name="Grimwood J."/>
            <person name="Grover C."/>
            <person name="Grupp K."/>
            <person name="Hu G."/>
            <person name="Lee T.H."/>
            <person name="Li J."/>
            <person name="Lin L."/>
            <person name="Liu T."/>
            <person name="Marler B.S."/>
            <person name="Page J.T."/>
            <person name="Roberts A.W."/>
            <person name="Romanel E."/>
            <person name="Sanders W.S."/>
            <person name="Szadkowski E."/>
            <person name="Tan X."/>
            <person name="Tang H."/>
            <person name="Xu C."/>
            <person name="Wang J."/>
            <person name="Wang Z."/>
            <person name="Zhang D."/>
            <person name="Zhang L."/>
            <person name="Ashrafi H."/>
            <person name="Bedon F."/>
            <person name="Bowers J.E."/>
            <person name="Brubaker C.L."/>
            <person name="Chee P.W."/>
            <person name="Das S."/>
            <person name="Gingle A.R."/>
            <person name="Haigler C.H."/>
            <person name="Harker D."/>
            <person name="Hoffmann L.V."/>
            <person name="Hovav R."/>
            <person name="Jones D.C."/>
            <person name="Lemke C."/>
            <person name="Mansoor S."/>
            <person name="ur Rahman M."/>
            <person name="Rainville L.N."/>
            <person name="Rambani A."/>
            <person name="Reddy U.K."/>
            <person name="Rong J.K."/>
            <person name="Saranga Y."/>
            <person name="Scheffler B.E."/>
            <person name="Scheffler J.A."/>
            <person name="Stelly D.M."/>
            <person name="Triplett B.A."/>
            <person name="Van Deynze A."/>
            <person name="Vaslin M.F."/>
            <person name="Waghmare V.N."/>
            <person name="Walford S.A."/>
            <person name="Wright R.J."/>
            <person name="Zaki E.A."/>
            <person name="Zhang T."/>
            <person name="Dennis E.S."/>
            <person name="Mayer K.F."/>
            <person name="Peterson D.G."/>
            <person name="Rokhsar D.S."/>
            <person name="Wang X."/>
            <person name="Schmutz J."/>
        </authorList>
    </citation>
    <scope>NUCLEOTIDE SEQUENCE [LARGE SCALE GENOMIC DNA]</scope>
</reference>
<dbReference type="Gramene" id="KJB53359">
    <property type="protein sequence ID" value="KJB53359"/>
    <property type="gene ID" value="B456_009G1174002"/>
</dbReference>
<protein>
    <submittedName>
        <fullName evidence="1">Uncharacterized protein</fullName>
    </submittedName>
</protein>
<keyword evidence="2" id="KW-1185">Reference proteome</keyword>
<accession>A0A0D2UCL6</accession>
<gene>
    <name evidence="1" type="ORF">B456_009G1174002</name>
</gene>
<sequence length="785" mass="86721">MSGGVAKTRGNENLAVVDENNMRSSLPVGLLGGVHHGIKKRKMILDAVESIDQFCCESKQLHLQLEEKLSVLHRMVGQMDKPREDAKHVRPDLQDIAYPVHDRFHKKRKTYHEETVAMEQSCDGLQMKHIQSCPEQLFNPDVIDPKIMVGFEEVMNKNYMKLLDLDNAAEEEYYRIAVEMPISPTLPEIEFPGIETFEANQFRRLQDEVCERFSHENENFASSDSGGVKNAENVSNNLQCNRVGTSPKLLHHENECSYCSFDIPRSNENGLCSTMPAERAFLSHSRNSGVVVEMSVIPSSSDRLAGIPFESETRSTIESIPKYCIVFSNIKDDSSVSRIVCATKTCMAHCSLPAQTEFVVHRILQALKQEEQLSSKEKACTFFSLVLLNFCKATSGKCSLIRDFIPCLNLFAKHIIEVVSDAEPRSVLSELCLGDLLSVIEGFLIEGRVISCTNLSSETSVEYESGIHVTVDGLDVIFSYEAASADLLVGGSIILGSICTAAGSVSFLCEAVYNIFRMHRERASVATSTLPLVDDVQPQFPACVGCPFSKDALSVDTVVSLLFAKLQNFARSGFLCQDLTSNSSNSSSRSTEDEAEQNLTCVLDINCEVPCCLNMYSSTCKNSGSVGTGTLCDISDVLSLMELLACNMSWDWTCRKIISQLWSMLESSFIGNLSVAIVILLGQLGRLGVDAVGYEDKEVENLRAKLSAFLWQETTIRAGLPIQLASVSALLGLVSLDFKKASLENGNLPGMSGQCVPADLLRNWFLQLTEEQRSMSIRLFFQAVD</sequence>
<name>A0A0D2UCL6_GOSRA</name>
<evidence type="ECO:0000313" key="2">
    <source>
        <dbReference type="Proteomes" id="UP000032304"/>
    </source>
</evidence>